<gene>
    <name evidence="1" type="ORF">PanWU01x14_339190</name>
</gene>
<dbReference type="EMBL" id="JXTB01000629">
    <property type="protein sequence ID" value="PON35074.1"/>
    <property type="molecule type" value="Genomic_DNA"/>
</dbReference>
<dbReference type="Proteomes" id="UP000237105">
    <property type="component" value="Unassembled WGS sequence"/>
</dbReference>
<name>A0A2P5AEW1_PARAD</name>
<feature type="non-terminal residue" evidence="1">
    <location>
        <position position="1"/>
    </location>
</feature>
<evidence type="ECO:0000313" key="1">
    <source>
        <dbReference type="EMBL" id="PON35074.1"/>
    </source>
</evidence>
<reference evidence="2" key="1">
    <citation type="submission" date="2016-06" db="EMBL/GenBank/DDBJ databases">
        <title>Parallel loss of symbiosis genes in relatives of nitrogen-fixing non-legume Parasponia.</title>
        <authorList>
            <person name="Van Velzen R."/>
            <person name="Holmer R."/>
            <person name="Bu F."/>
            <person name="Rutten L."/>
            <person name="Van Zeijl A."/>
            <person name="Liu W."/>
            <person name="Santuari L."/>
            <person name="Cao Q."/>
            <person name="Sharma T."/>
            <person name="Shen D."/>
            <person name="Roswanjaya Y."/>
            <person name="Wardhani T."/>
            <person name="Kalhor M.S."/>
            <person name="Jansen J."/>
            <person name="Van den Hoogen J."/>
            <person name="Gungor B."/>
            <person name="Hartog M."/>
            <person name="Hontelez J."/>
            <person name="Verver J."/>
            <person name="Yang W.-C."/>
            <person name="Schijlen E."/>
            <person name="Repin R."/>
            <person name="Schilthuizen M."/>
            <person name="Schranz E."/>
            <person name="Heidstra R."/>
            <person name="Miyata K."/>
            <person name="Fedorova E."/>
            <person name="Kohlen W."/>
            <person name="Bisseling T."/>
            <person name="Smit S."/>
            <person name="Geurts R."/>
        </authorList>
    </citation>
    <scope>NUCLEOTIDE SEQUENCE [LARGE SCALE GENOMIC DNA]</scope>
    <source>
        <strain evidence="2">cv. WU1-14</strain>
    </source>
</reference>
<protein>
    <submittedName>
        <fullName evidence="1">Uncharacterized protein</fullName>
    </submittedName>
</protein>
<organism evidence="1 2">
    <name type="scientific">Parasponia andersonii</name>
    <name type="common">Sponia andersonii</name>
    <dbReference type="NCBI Taxonomy" id="3476"/>
    <lineage>
        <taxon>Eukaryota</taxon>
        <taxon>Viridiplantae</taxon>
        <taxon>Streptophyta</taxon>
        <taxon>Embryophyta</taxon>
        <taxon>Tracheophyta</taxon>
        <taxon>Spermatophyta</taxon>
        <taxon>Magnoliopsida</taxon>
        <taxon>eudicotyledons</taxon>
        <taxon>Gunneridae</taxon>
        <taxon>Pentapetalae</taxon>
        <taxon>rosids</taxon>
        <taxon>fabids</taxon>
        <taxon>Rosales</taxon>
        <taxon>Cannabaceae</taxon>
        <taxon>Parasponia</taxon>
    </lineage>
</organism>
<sequence length="183" mass="20587">RRRAQNLTCPLASGRVSGGLIYHRRLSFSSGEPFTPLFQSLLFSATENPMFSKLFLMQCTEETITHALFHCLFSSSCSEESPWSQLVSKYRKLHHEELLLRVFADLSRDDFEVDNRNHPISKKPLGSSKWECLPAGKLKLNVDATINLRTNCIGVGGVLRDSNGVQVDVLSEQLWLTQSPYAA</sequence>
<keyword evidence="2" id="KW-1185">Reference proteome</keyword>
<accession>A0A2P5AEW1</accession>
<comment type="caution">
    <text evidence="1">The sequence shown here is derived from an EMBL/GenBank/DDBJ whole genome shotgun (WGS) entry which is preliminary data.</text>
</comment>
<dbReference type="OrthoDB" id="1305538at2759"/>
<dbReference type="AlphaFoldDB" id="A0A2P5AEW1"/>
<evidence type="ECO:0000313" key="2">
    <source>
        <dbReference type="Proteomes" id="UP000237105"/>
    </source>
</evidence>
<proteinExistence type="predicted"/>